<dbReference type="InterPro" id="IPR032675">
    <property type="entry name" value="LRR_dom_sf"/>
</dbReference>
<protein>
    <recommendedName>
        <fullName evidence="1">F-box domain-containing protein</fullName>
    </recommendedName>
</protein>
<dbReference type="Proteomes" id="UP000799776">
    <property type="component" value="Unassembled WGS sequence"/>
</dbReference>
<proteinExistence type="predicted"/>
<accession>A0A9P4LZ24</accession>
<dbReference type="Gene3D" id="3.80.10.10">
    <property type="entry name" value="Ribonuclease Inhibitor"/>
    <property type="match status" value="1"/>
</dbReference>
<dbReference type="PROSITE" id="PS50181">
    <property type="entry name" value="FBOX"/>
    <property type="match status" value="1"/>
</dbReference>
<gene>
    <name evidence="2" type="ORF">K490DRAFT_41250</name>
</gene>
<dbReference type="SUPFAM" id="SSF52047">
    <property type="entry name" value="RNI-like"/>
    <property type="match status" value="1"/>
</dbReference>
<dbReference type="OrthoDB" id="5425556at2759"/>
<dbReference type="InterPro" id="IPR001810">
    <property type="entry name" value="F-box_dom"/>
</dbReference>
<dbReference type="AlphaFoldDB" id="A0A9P4LZ24"/>
<dbReference type="SUPFAM" id="SSF81383">
    <property type="entry name" value="F-box domain"/>
    <property type="match status" value="1"/>
</dbReference>
<evidence type="ECO:0000313" key="3">
    <source>
        <dbReference type="Proteomes" id="UP000799776"/>
    </source>
</evidence>
<organism evidence="2 3">
    <name type="scientific">Saccharata proteae CBS 121410</name>
    <dbReference type="NCBI Taxonomy" id="1314787"/>
    <lineage>
        <taxon>Eukaryota</taxon>
        <taxon>Fungi</taxon>
        <taxon>Dikarya</taxon>
        <taxon>Ascomycota</taxon>
        <taxon>Pezizomycotina</taxon>
        <taxon>Dothideomycetes</taxon>
        <taxon>Dothideomycetes incertae sedis</taxon>
        <taxon>Botryosphaeriales</taxon>
        <taxon>Saccharataceae</taxon>
        <taxon>Saccharata</taxon>
    </lineage>
</organism>
<comment type="caution">
    <text evidence="2">The sequence shown here is derived from an EMBL/GenBank/DDBJ whole genome shotgun (WGS) entry which is preliminary data.</text>
</comment>
<sequence>MACLESLPPELLLHVLAYLPIRSLLAFSLTSRSSCAIASTSLHTLSLGIYPTRISSLIGQLATASPTASPYSQLHPHTLLAFHTALTSSILSRYCVSIRHLDLSIWSLTQPVAAALARLKNLGCLSLRIEDPFGRGCLRRWAGAWDGTARRGSDVSLSSETGCGVEWNAMAGAWGRLEVLRLDGADISDWQLCRILDTNVQVKELWAKKCPKISKDLLNFLAYEWGGKGNLNVLGVAECDASGEINGEALGCIGELSQLKFLNLYGCKAVTSEMVERLNAELWHIPTIELPHRPDTEFGPGVIEVDPDYLTADE</sequence>
<evidence type="ECO:0000313" key="2">
    <source>
        <dbReference type="EMBL" id="KAF2087676.1"/>
    </source>
</evidence>
<keyword evidence="3" id="KW-1185">Reference proteome</keyword>
<evidence type="ECO:0000259" key="1">
    <source>
        <dbReference type="PROSITE" id="PS50181"/>
    </source>
</evidence>
<dbReference type="Pfam" id="PF12937">
    <property type="entry name" value="F-box-like"/>
    <property type="match status" value="1"/>
</dbReference>
<dbReference type="EMBL" id="ML978719">
    <property type="protein sequence ID" value="KAF2087676.1"/>
    <property type="molecule type" value="Genomic_DNA"/>
</dbReference>
<reference evidence="2" key="1">
    <citation type="journal article" date="2020" name="Stud. Mycol.">
        <title>101 Dothideomycetes genomes: a test case for predicting lifestyles and emergence of pathogens.</title>
        <authorList>
            <person name="Haridas S."/>
            <person name="Albert R."/>
            <person name="Binder M."/>
            <person name="Bloem J."/>
            <person name="Labutti K."/>
            <person name="Salamov A."/>
            <person name="Andreopoulos B."/>
            <person name="Baker S."/>
            <person name="Barry K."/>
            <person name="Bills G."/>
            <person name="Bluhm B."/>
            <person name="Cannon C."/>
            <person name="Castanera R."/>
            <person name="Culley D."/>
            <person name="Daum C."/>
            <person name="Ezra D."/>
            <person name="Gonzalez J."/>
            <person name="Henrissat B."/>
            <person name="Kuo A."/>
            <person name="Liang C."/>
            <person name="Lipzen A."/>
            <person name="Lutzoni F."/>
            <person name="Magnuson J."/>
            <person name="Mondo S."/>
            <person name="Nolan M."/>
            <person name="Ohm R."/>
            <person name="Pangilinan J."/>
            <person name="Park H.-J."/>
            <person name="Ramirez L."/>
            <person name="Alfaro M."/>
            <person name="Sun H."/>
            <person name="Tritt A."/>
            <person name="Yoshinaga Y."/>
            <person name="Zwiers L.-H."/>
            <person name="Turgeon B."/>
            <person name="Goodwin S."/>
            <person name="Spatafora J."/>
            <person name="Crous P."/>
            <person name="Grigoriev I."/>
        </authorList>
    </citation>
    <scope>NUCLEOTIDE SEQUENCE</scope>
    <source>
        <strain evidence="2">CBS 121410</strain>
    </source>
</reference>
<dbReference type="Gene3D" id="1.20.1280.50">
    <property type="match status" value="1"/>
</dbReference>
<feature type="domain" description="F-box" evidence="1">
    <location>
        <begin position="1"/>
        <end position="47"/>
    </location>
</feature>
<name>A0A9P4LZ24_9PEZI</name>
<dbReference type="InterPro" id="IPR036047">
    <property type="entry name" value="F-box-like_dom_sf"/>
</dbReference>